<proteinExistence type="predicted"/>
<dbReference type="EMBL" id="CAJVPI010001529">
    <property type="protein sequence ID" value="CAG8616898.1"/>
    <property type="molecule type" value="Genomic_DNA"/>
</dbReference>
<dbReference type="OrthoDB" id="2448963at2759"/>
<evidence type="ECO:0000256" key="1">
    <source>
        <dbReference type="SAM" id="Coils"/>
    </source>
</evidence>
<dbReference type="InterPro" id="IPR035979">
    <property type="entry name" value="RBD_domain_sf"/>
</dbReference>
<comment type="caution">
    <text evidence="3">The sequence shown here is derived from an EMBL/GenBank/DDBJ whole genome shotgun (WGS) entry which is preliminary data.</text>
</comment>
<feature type="compositionally biased region" description="Low complexity" evidence="2">
    <location>
        <begin position="257"/>
        <end position="288"/>
    </location>
</feature>
<evidence type="ECO:0000313" key="4">
    <source>
        <dbReference type="Proteomes" id="UP000789739"/>
    </source>
</evidence>
<feature type="region of interest" description="Disordered" evidence="2">
    <location>
        <begin position="140"/>
        <end position="169"/>
    </location>
</feature>
<feature type="region of interest" description="Disordered" evidence="2">
    <location>
        <begin position="230"/>
        <end position="344"/>
    </location>
</feature>
<organism evidence="3 4">
    <name type="scientific">Paraglomus brasilianum</name>
    <dbReference type="NCBI Taxonomy" id="144538"/>
    <lineage>
        <taxon>Eukaryota</taxon>
        <taxon>Fungi</taxon>
        <taxon>Fungi incertae sedis</taxon>
        <taxon>Mucoromycota</taxon>
        <taxon>Glomeromycotina</taxon>
        <taxon>Glomeromycetes</taxon>
        <taxon>Paraglomerales</taxon>
        <taxon>Paraglomeraceae</taxon>
        <taxon>Paraglomus</taxon>
    </lineage>
</organism>
<accession>A0A9N9CVS2</accession>
<keyword evidence="1" id="KW-0175">Coiled coil</keyword>
<sequence length="374" mass="41870">MSQDNNTVLQTFDDTSHYTRNHFQSTAFNQLSNLSATIEQLENENRDLKVRVSELEEENRKLKSEVAPHDKQQLRDRLQNIKSMCDECESILGIKHLSLKQQIGYHSQGQVQNHVHLRPQNGENMMAAFNFGSQSMLTTKPPTPERMVEETNGPPSPSNSHENSIGGGNNDFPSFTVWVAWRGRPSTDAPLRQIFGGLDIKDVRPSPNKSFAHIDFSTADSMHKALARDGEDIPNFGHLRVEKGNPHPSRPMGKNHSLPSSSSSPLSSSSLQSPNSPQSHSSPNQPSFSSPPLPPHTPTSFSDNRPRQQNQQNRKNDYVRGGYPNAFNRQNSSSNNYEEDLENQNKAMSIKGWQDMAAQGTTSIPNHQEHKADM</sequence>
<feature type="compositionally biased region" description="Polar residues" evidence="2">
    <location>
        <begin position="327"/>
        <end position="336"/>
    </location>
</feature>
<protein>
    <submittedName>
        <fullName evidence="3">11539_t:CDS:1</fullName>
    </submittedName>
</protein>
<dbReference type="GO" id="GO:0003676">
    <property type="term" value="F:nucleic acid binding"/>
    <property type="evidence" value="ECO:0007669"/>
    <property type="project" value="InterPro"/>
</dbReference>
<dbReference type="AlphaFoldDB" id="A0A9N9CVS2"/>
<gene>
    <name evidence="3" type="ORF">PBRASI_LOCUS8479</name>
</gene>
<name>A0A9N9CVS2_9GLOM</name>
<reference evidence="3" key="1">
    <citation type="submission" date="2021-06" db="EMBL/GenBank/DDBJ databases">
        <authorList>
            <person name="Kallberg Y."/>
            <person name="Tangrot J."/>
            <person name="Rosling A."/>
        </authorList>
    </citation>
    <scope>NUCLEOTIDE SEQUENCE</scope>
    <source>
        <strain evidence="3">BR232B</strain>
    </source>
</reference>
<keyword evidence="4" id="KW-1185">Reference proteome</keyword>
<evidence type="ECO:0000313" key="3">
    <source>
        <dbReference type="EMBL" id="CAG8616898.1"/>
    </source>
</evidence>
<dbReference type="Proteomes" id="UP000789739">
    <property type="component" value="Unassembled WGS sequence"/>
</dbReference>
<feature type="coiled-coil region" evidence="1">
    <location>
        <begin position="24"/>
        <end position="91"/>
    </location>
</feature>
<evidence type="ECO:0000256" key="2">
    <source>
        <dbReference type="SAM" id="MobiDB-lite"/>
    </source>
</evidence>
<feature type="compositionally biased region" description="Low complexity" evidence="2">
    <location>
        <begin position="298"/>
        <end position="313"/>
    </location>
</feature>
<dbReference type="SUPFAM" id="SSF54928">
    <property type="entry name" value="RNA-binding domain, RBD"/>
    <property type="match status" value="1"/>
</dbReference>